<feature type="transmembrane region" description="Helical" evidence="1">
    <location>
        <begin position="52"/>
        <end position="77"/>
    </location>
</feature>
<protein>
    <recommendedName>
        <fullName evidence="4">YqhA family protein</fullName>
    </recommendedName>
</protein>
<feature type="transmembrane region" description="Helical" evidence="1">
    <location>
        <begin position="167"/>
        <end position="187"/>
    </location>
</feature>
<dbReference type="OrthoDB" id="511404at2"/>
<keyword evidence="1" id="KW-0812">Transmembrane</keyword>
<accession>A0A3N0AXU2</accession>
<dbReference type="PANTHER" id="PTHR31721:SF4">
    <property type="entry name" value="OS06G0710300 PROTEIN"/>
    <property type="match status" value="1"/>
</dbReference>
<keyword evidence="3" id="KW-1185">Reference proteome</keyword>
<proteinExistence type="predicted"/>
<dbReference type="PANTHER" id="PTHR31721">
    <property type="entry name" value="OS06G0710300 PROTEIN"/>
    <property type="match status" value="1"/>
</dbReference>
<evidence type="ECO:0000313" key="2">
    <source>
        <dbReference type="EMBL" id="RNL39508.1"/>
    </source>
</evidence>
<feature type="transmembrane region" description="Helical" evidence="1">
    <location>
        <begin position="143"/>
        <end position="161"/>
    </location>
</feature>
<dbReference type="EMBL" id="QIBX01000011">
    <property type="protein sequence ID" value="RNL39508.1"/>
    <property type="molecule type" value="Genomic_DNA"/>
</dbReference>
<organism evidence="2 3">
    <name type="scientific">Slackia equolifaciens</name>
    <dbReference type="NCBI Taxonomy" id="498718"/>
    <lineage>
        <taxon>Bacteria</taxon>
        <taxon>Bacillati</taxon>
        <taxon>Actinomycetota</taxon>
        <taxon>Coriobacteriia</taxon>
        <taxon>Eggerthellales</taxon>
        <taxon>Eggerthellaceae</taxon>
        <taxon>Slackia</taxon>
    </lineage>
</organism>
<dbReference type="Proteomes" id="UP000269591">
    <property type="component" value="Unassembled WGS sequence"/>
</dbReference>
<name>A0A3N0AXU2_9ACTN</name>
<evidence type="ECO:0000313" key="3">
    <source>
        <dbReference type="Proteomes" id="UP000269591"/>
    </source>
</evidence>
<dbReference type="Pfam" id="PF03350">
    <property type="entry name" value="UPF0114"/>
    <property type="match status" value="1"/>
</dbReference>
<comment type="caution">
    <text evidence="2">The sequence shown here is derived from an EMBL/GenBank/DDBJ whole genome shotgun (WGS) entry which is preliminary data.</text>
</comment>
<reference evidence="3" key="1">
    <citation type="submission" date="2018-05" db="EMBL/GenBank/DDBJ databases">
        <title>Genome Sequencing of selected type strains of the family Eggerthellaceae.</title>
        <authorList>
            <person name="Danylec N."/>
            <person name="Stoll D.A."/>
            <person name="Doetsch A."/>
            <person name="Huch M."/>
        </authorList>
    </citation>
    <scope>NUCLEOTIDE SEQUENCE [LARGE SCALE GENOMIC DNA]</scope>
    <source>
        <strain evidence="3">DSM 24851</strain>
    </source>
</reference>
<evidence type="ECO:0008006" key="4">
    <source>
        <dbReference type="Google" id="ProtNLM"/>
    </source>
</evidence>
<sequence>MRKRTSCIEGALMAKIEIHEPECEDCAAAKAEARKERRYAARAHRIAGQTRFITAIPCVGLFIAAIALTISTLISTIQVTIEVAQGHVGMQDMLVDYIEYADFFLLAVVLYIMSIGLYSLFIDHDIDMPAWLKIDTLDDLKELLVGVIGVVMAVYFLGRLIHGTEPLDLLFIGLSTAAVIVALAYFVKHVISSHGE</sequence>
<dbReference type="AlphaFoldDB" id="A0A3N0AXU2"/>
<dbReference type="InterPro" id="IPR005134">
    <property type="entry name" value="UPF0114"/>
</dbReference>
<keyword evidence="1" id="KW-1133">Transmembrane helix</keyword>
<gene>
    <name evidence="2" type="ORF">DMP06_06900</name>
</gene>
<feature type="transmembrane region" description="Helical" evidence="1">
    <location>
        <begin position="97"/>
        <end position="122"/>
    </location>
</feature>
<evidence type="ECO:0000256" key="1">
    <source>
        <dbReference type="SAM" id="Phobius"/>
    </source>
</evidence>
<keyword evidence="1" id="KW-0472">Membrane</keyword>